<dbReference type="Proteomes" id="UP001474421">
    <property type="component" value="Unassembled WGS sequence"/>
</dbReference>
<dbReference type="GO" id="GO:0003824">
    <property type="term" value="F:catalytic activity"/>
    <property type="evidence" value="ECO:0007669"/>
    <property type="project" value="InterPro"/>
</dbReference>
<dbReference type="Pfam" id="PF04961">
    <property type="entry name" value="FTCD_C"/>
    <property type="match status" value="1"/>
</dbReference>
<dbReference type="InterPro" id="IPR036178">
    <property type="entry name" value="Formintransfe-cycloase-like_sf"/>
</dbReference>
<dbReference type="Gene3D" id="1.20.120.680">
    <property type="entry name" value="Formiminotetrahydrofolate cyclodeaminase monomer, up-and-down helical bundle"/>
    <property type="match status" value="1"/>
</dbReference>
<name>A0AAW1C959_CROAD</name>
<reference evidence="2 3" key="1">
    <citation type="journal article" date="2024" name="Proc. Natl. Acad. Sci. U.S.A.">
        <title>The genetic regulatory architecture and epigenomic basis for age-related changes in rattlesnake venom.</title>
        <authorList>
            <person name="Hogan M.P."/>
            <person name="Holding M.L."/>
            <person name="Nystrom G.S."/>
            <person name="Colston T.J."/>
            <person name="Bartlett D.A."/>
            <person name="Mason A.J."/>
            <person name="Ellsworth S.A."/>
            <person name="Rautsaw R.M."/>
            <person name="Lawrence K.C."/>
            <person name="Strickland J.L."/>
            <person name="He B."/>
            <person name="Fraser P."/>
            <person name="Margres M.J."/>
            <person name="Gilbert D.M."/>
            <person name="Gibbs H.L."/>
            <person name="Parkinson C.L."/>
            <person name="Rokyta D.R."/>
        </authorList>
    </citation>
    <scope>NUCLEOTIDE SEQUENCE [LARGE SCALE GENOMIC DNA]</scope>
    <source>
        <strain evidence="2">DRR0105</strain>
    </source>
</reference>
<proteinExistence type="predicted"/>
<dbReference type="SUPFAM" id="SSF101262">
    <property type="entry name" value="Methenyltetrahydrofolate cyclohydrolase-like"/>
    <property type="match status" value="1"/>
</dbReference>
<accession>A0AAW1C959</accession>
<sequence>MSRRPPGEMRPRLKSPVQWPRNTLLAPAFCGTRHQYFVSSRSPPRLAQPACQAPMGSTFTGGKQVVPSQRALDGGHTLLIAKTTVWCRAARPCQQLRREAAAQLVVRSPAQQTYQRTAAMQLGLKNAVDVPFSLAEKVNSLWPFLKEMAQHGNIACKSDIQVAAKALEAGVFGAYFNVIINLKDITDEDFTQQMHKNISYFLEEAQKNTTVILDHLDKRAI</sequence>
<comment type="caution">
    <text evidence="2">The sequence shown here is derived from an EMBL/GenBank/DDBJ whole genome shotgun (WGS) entry which is preliminary data.</text>
</comment>
<dbReference type="AlphaFoldDB" id="A0AAW1C959"/>
<feature type="domain" description="Cyclodeaminase/cyclohydrolase" evidence="1">
    <location>
        <begin position="109"/>
        <end position="198"/>
    </location>
</feature>
<keyword evidence="3" id="KW-1185">Reference proteome</keyword>
<evidence type="ECO:0000313" key="3">
    <source>
        <dbReference type="Proteomes" id="UP001474421"/>
    </source>
</evidence>
<protein>
    <submittedName>
        <fullName evidence="2">Formimidoyltransferase-cyclodeaminase</fullName>
    </submittedName>
</protein>
<evidence type="ECO:0000259" key="1">
    <source>
        <dbReference type="Pfam" id="PF04961"/>
    </source>
</evidence>
<gene>
    <name evidence="2" type="ORF">NXF25_002152</name>
</gene>
<dbReference type="InterPro" id="IPR007044">
    <property type="entry name" value="Cyclodeamin/CycHdrlase"/>
</dbReference>
<dbReference type="EMBL" id="JAOTOJ010000001">
    <property type="protein sequence ID" value="KAK9410977.1"/>
    <property type="molecule type" value="Genomic_DNA"/>
</dbReference>
<organism evidence="2 3">
    <name type="scientific">Crotalus adamanteus</name>
    <name type="common">Eastern diamondback rattlesnake</name>
    <dbReference type="NCBI Taxonomy" id="8729"/>
    <lineage>
        <taxon>Eukaryota</taxon>
        <taxon>Metazoa</taxon>
        <taxon>Chordata</taxon>
        <taxon>Craniata</taxon>
        <taxon>Vertebrata</taxon>
        <taxon>Euteleostomi</taxon>
        <taxon>Lepidosauria</taxon>
        <taxon>Squamata</taxon>
        <taxon>Bifurcata</taxon>
        <taxon>Unidentata</taxon>
        <taxon>Episquamata</taxon>
        <taxon>Toxicofera</taxon>
        <taxon>Serpentes</taxon>
        <taxon>Colubroidea</taxon>
        <taxon>Viperidae</taxon>
        <taxon>Crotalinae</taxon>
        <taxon>Crotalus</taxon>
    </lineage>
</organism>
<evidence type="ECO:0000313" key="2">
    <source>
        <dbReference type="EMBL" id="KAK9410977.1"/>
    </source>
</evidence>